<sequence length="74" mass="8420">MAMTTTSGDFRLTGSEREHSALHRLMSRIITARQRQAERAINAYLLSLDDKSLEQLGYERKSLEKNASGSYPFL</sequence>
<comment type="caution">
    <text evidence="1">The sequence shown here is derived from an EMBL/GenBank/DDBJ whole genome shotgun (WGS) entry which is preliminary data.</text>
</comment>
<dbReference type="AlphaFoldDB" id="A0AAE4ASM4"/>
<organism evidence="1 2">
    <name type="scientific">Amorphus orientalis</name>
    <dbReference type="NCBI Taxonomy" id="649198"/>
    <lineage>
        <taxon>Bacteria</taxon>
        <taxon>Pseudomonadati</taxon>
        <taxon>Pseudomonadota</taxon>
        <taxon>Alphaproteobacteria</taxon>
        <taxon>Hyphomicrobiales</taxon>
        <taxon>Amorphaceae</taxon>
        <taxon>Amorphus</taxon>
    </lineage>
</organism>
<protein>
    <submittedName>
        <fullName evidence="1">Uncharacterized protein</fullName>
    </submittedName>
</protein>
<name>A0AAE4ASM4_9HYPH</name>
<dbReference type="EMBL" id="JAUSUL010000002">
    <property type="protein sequence ID" value="MDQ0315267.1"/>
    <property type="molecule type" value="Genomic_DNA"/>
</dbReference>
<dbReference type="RefSeq" id="WP_306885103.1">
    <property type="nucleotide sequence ID" value="NZ_JAUSUL010000002.1"/>
</dbReference>
<evidence type="ECO:0000313" key="2">
    <source>
        <dbReference type="Proteomes" id="UP001229244"/>
    </source>
</evidence>
<gene>
    <name evidence="1" type="ORF">J2S73_001724</name>
</gene>
<proteinExistence type="predicted"/>
<evidence type="ECO:0000313" key="1">
    <source>
        <dbReference type="EMBL" id="MDQ0315267.1"/>
    </source>
</evidence>
<accession>A0AAE4ASM4</accession>
<reference evidence="1" key="1">
    <citation type="submission" date="2023-07" db="EMBL/GenBank/DDBJ databases">
        <title>Genomic Encyclopedia of Type Strains, Phase IV (KMG-IV): sequencing the most valuable type-strain genomes for metagenomic binning, comparative biology and taxonomic classification.</title>
        <authorList>
            <person name="Goeker M."/>
        </authorList>
    </citation>
    <scope>NUCLEOTIDE SEQUENCE</scope>
    <source>
        <strain evidence="1">DSM 21202</strain>
    </source>
</reference>
<keyword evidence="2" id="KW-1185">Reference proteome</keyword>
<dbReference type="Proteomes" id="UP001229244">
    <property type="component" value="Unassembled WGS sequence"/>
</dbReference>